<evidence type="ECO:0000313" key="4">
    <source>
        <dbReference type="EMBL" id="NEX87280.1"/>
    </source>
</evidence>
<reference evidence="4 5" key="1">
    <citation type="submission" date="2020-02" db="EMBL/GenBank/DDBJ databases">
        <title>Genome sequencing of Aeromonas rivipollensis.</title>
        <authorList>
            <person name="Fono-Tamo Ubani E.K."/>
            <person name="Lekota K.E."/>
        </authorList>
    </citation>
    <scope>NUCLEOTIDE SEQUENCE [LARGE SCALE GENOMIC DNA]</scope>
    <source>
        <strain evidence="4 5">G78</strain>
    </source>
</reference>
<name>A0ABX0D1K1_9GAMM</name>
<dbReference type="RefSeq" id="WP_163135041.1">
    <property type="nucleotide sequence ID" value="NZ_JAAILA010000003.1"/>
</dbReference>
<dbReference type="Pfam" id="PF02230">
    <property type="entry name" value="Abhydrolase_2"/>
    <property type="match status" value="1"/>
</dbReference>
<dbReference type="InterPro" id="IPR029058">
    <property type="entry name" value="AB_hydrolase_fold"/>
</dbReference>
<comment type="similarity">
    <text evidence="1">Belongs to the AB hydrolase superfamily. AB hydrolase 2 family.</text>
</comment>
<evidence type="ECO:0000259" key="3">
    <source>
        <dbReference type="Pfam" id="PF02230"/>
    </source>
</evidence>
<evidence type="ECO:0000256" key="2">
    <source>
        <dbReference type="ARBA" id="ARBA00022801"/>
    </source>
</evidence>
<keyword evidence="5" id="KW-1185">Reference proteome</keyword>
<comment type="caution">
    <text evidence="4">The sequence shown here is derived from an EMBL/GenBank/DDBJ whole genome shotgun (WGS) entry which is preliminary data.</text>
</comment>
<keyword evidence="2" id="KW-0378">Hydrolase</keyword>
<dbReference type="EMBL" id="JAAILA010000003">
    <property type="protein sequence ID" value="NEX87280.1"/>
    <property type="molecule type" value="Genomic_DNA"/>
</dbReference>
<protein>
    <submittedName>
        <fullName evidence="4">Phospholipase</fullName>
    </submittedName>
</protein>
<sequence>MNIDFSPLIDDLPLAYRYRPAVGQPIGLVILMHGVGSNEDSLLGLGSFIPNNLSVVLVRSPLTMEPGAYSAFSVSFTANGPKIDTAAAEASRQRLLRFIPELQLRYGVTSDQTLIAGFSQGGIMSASLALTAPKCVRGFAILSGRILPEIEPLIARAEDLQHLSALVIHGKNDDRLPYFWAEKSTELLQAHGIPSHLLNYGIGHEITHEVATDFASWVRNILL</sequence>
<feature type="domain" description="Phospholipase/carboxylesterase/thioesterase" evidence="3">
    <location>
        <begin position="27"/>
        <end position="214"/>
    </location>
</feature>
<proteinExistence type="inferred from homology"/>
<dbReference type="InterPro" id="IPR050565">
    <property type="entry name" value="LYPA1-2/EST-like"/>
</dbReference>
<dbReference type="PANTHER" id="PTHR10655">
    <property type="entry name" value="LYSOPHOSPHOLIPASE-RELATED"/>
    <property type="match status" value="1"/>
</dbReference>
<dbReference type="Gene3D" id="3.40.50.1820">
    <property type="entry name" value="alpha/beta hydrolase"/>
    <property type="match status" value="1"/>
</dbReference>
<dbReference type="Proteomes" id="UP000472827">
    <property type="component" value="Unassembled WGS sequence"/>
</dbReference>
<dbReference type="InterPro" id="IPR003140">
    <property type="entry name" value="PLipase/COase/thioEstase"/>
</dbReference>
<accession>A0ABX0D1K1</accession>
<gene>
    <name evidence="4" type="ORF">G4923_00920</name>
</gene>
<evidence type="ECO:0000256" key="1">
    <source>
        <dbReference type="ARBA" id="ARBA00006499"/>
    </source>
</evidence>
<dbReference type="PANTHER" id="PTHR10655:SF17">
    <property type="entry name" value="LYSOPHOSPHOLIPASE-LIKE PROTEIN 1"/>
    <property type="match status" value="1"/>
</dbReference>
<organism evidence="4 5">
    <name type="scientific">Aeromonas rivipollensis</name>
    <dbReference type="NCBI Taxonomy" id="948519"/>
    <lineage>
        <taxon>Bacteria</taxon>
        <taxon>Pseudomonadati</taxon>
        <taxon>Pseudomonadota</taxon>
        <taxon>Gammaproteobacteria</taxon>
        <taxon>Aeromonadales</taxon>
        <taxon>Aeromonadaceae</taxon>
        <taxon>Aeromonas</taxon>
    </lineage>
</organism>
<dbReference type="SUPFAM" id="SSF53474">
    <property type="entry name" value="alpha/beta-Hydrolases"/>
    <property type="match status" value="1"/>
</dbReference>
<evidence type="ECO:0000313" key="5">
    <source>
        <dbReference type="Proteomes" id="UP000472827"/>
    </source>
</evidence>